<organism evidence="2 3">
    <name type="scientific">Duganella sacchari</name>
    <dbReference type="NCBI Taxonomy" id="551987"/>
    <lineage>
        <taxon>Bacteria</taxon>
        <taxon>Pseudomonadati</taxon>
        <taxon>Pseudomonadota</taxon>
        <taxon>Betaproteobacteria</taxon>
        <taxon>Burkholderiales</taxon>
        <taxon>Oxalobacteraceae</taxon>
        <taxon>Telluria group</taxon>
        <taxon>Duganella</taxon>
    </lineage>
</organism>
<dbReference type="Proteomes" id="UP000184339">
    <property type="component" value="Unassembled WGS sequence"/>
</dbReference>
<dbReference type="Pfam" id="PF07273">
    <property type="entry name" value="DUF1439"/>
    <property type="match status" value="1"/>
</dbReference>
<dbReference type="STRING" id="551987.SAMN05192549_107445"/>
<evidence type="ECO:0000313" key="2">
    <source>
        <dbReference type="EMBL" id="SHN33849.1"/>
    </source>
</evidence>
<reference evidence="3" key="1">
    <citation type="submission" date="2016-11" db="EMBL/GenBank/DDBJ databases">
        <authorList>
            <person name="Varghese N."/>
            <person name="Submissions S."/>
        </authorList>
    </citation>
    <scope>NUCLEOTIDE SEQUENCE [LARGE SCALE GENOMIC DNA]</scope>
    <source>
        <strain evidence="3">Sac-22</strain>
    </source>
</reference>
<keyword evidence="1" id="KW-0732">Signal</keyword>
<dbReference type="Gene3D" id="3.15.10.40">
    <property type="entry name" value="Uncharacterised protein PF07273, DUF1439"/>
    <property type="match status" value="1"/>
</dbReference>
<accession>A0A1M7QRE4</accession>
<evidence type="ECO:0008006" key="4">
    <source>
        <dbReference type="Google" id="ProtNLM"/>
    </source>
</evidence>
<evidence type="ECO:0000313" key="3">
    <source>
        <dbReference type="Proteomes" id="UP000184339"/>
    </source>
</evidence>
<dbReference type="OrthoDB" id="8535650at2"/>
<dbReference type="EMBL" id="FRCX01000007">
    <property type="protein sequence ID" value="SHN33849.1"/>
    <property type="molecule type" value="Genomic_DNA"/>
</dbReference>
<proteinExistence type="predicted"/>
<dbReference type="RefSeq" id="WP_072786754.1">
    <property type="nucleotide sequence ID" value="NZ_FRCX01000007.1"/>
</dbReference>
<gene>
    <name evidence="2" type="ORF">SAMN05192549_107445</name>
</gene>
<name>A0A1M7QRE4_9BURK</name>
<protein>
    <recommendedName>
        <fullName evidence="4">DUF1439 domain-containing protein</fullName>
    </recommendedName>
</protein>
<feature type="chain" id="PRO_5012003152" description="DUF1439 domain-containing protein" evidence="1">
    <location>
        <begin position="24"/>
        <end position="187"/>
    </location>
</feature>
<feature type="signal peptide" evidence="1">
    <location>
        <begin position="1"/>
        <end position="23"/>
    </location>
</feature>
<dbReference type="InterPro" id="IPR010835">
    <property type="entry name" value="DUF1439"/>
</dbReference>
<sequence length="187" mass="20769">MNLKRYAKFAAPLLIAMAIAACASLIGPRQVDLPQERMQASLERKFPMHHRALGVLEVELSHPQLTIMPESDRVALSIDLGVTPLMARQSWHGSMLVSGRLRVDSARNAIYIADAHVDRFVMDNLDEGKQNQLSSVANLLSDQVIRDVPVHTFRPEELRYAGVQFVLTGIDTRPGGLVAKLEPQKPQ</sequence>
<keyword evidence="3" id="KW-1185">Reference proteome</keyword>
<evidence type="ECO:0000256" key="1">
    <source>
        <dbReference type="SAM" id="SignalP"/>
    </source>
</evidence>
<dbReference type="AlphaFoldDB" id="A0A1M7QRE4"/>
<dbReference type="PROSITE" id="PS51257">
    <property type="entry name" value="PROKAR_LIPOPROTEIN"/>
    <property type="match status" value="1"/>
</dbReference>